<comment type="caution">
    <text evidence="1">The sequence shown here is derived from an EMBL/GenBank/DDBJ whole genome shotgun (WGS) entry which is preliminary data.</text>
</comment>
<name>A0ACB8UTR4_9EURO</name>
<protein>
    <submittedName>
        <fullName evidence="1">Retrograde regulation protein 2</fullName>
    </submittedName>
</protein>
<organism evidence="1">
    <name type="scientific">Ophidiomyces ophidiicola</name>
    <dbReference type="NCBI Taxonomy" id="1387563"/>
    <lineage>
        <taxon>Eukaryota</taxon>
        <taxon>Fungi</taxon>
        <taxon>Dikarya</taxon>
        <taxon>Ascomycota</taxon>
        <taxon>Pezizomycotina</taxon>
        <taxon>Eurotiomycetes</taxon>
        <taxon>Eurotiomycetidae</taxon>
        <taxon>Onygenales</taxon>
        <taxon>Onygenaceae</taxon>
        <taxon>Ophidiomyces</taxon>
    </lineage>
</organism>
<evidence type="ECO:0000313" key="1">
    <source>
        <dbReference type="EMBL" id="KAI2384466.1"/>
    </source>
</evidence>
<dbReference type="EMBL" id="JALBCA010000072">
    <property type="protein sequence ID" value="KAI2384466.1"/>
    <property type="molecule type" value="Genomic_DNA"/>
</dbReference>
<accession>A0ACB8UTR4</accession>
<reference evidence="1" key="1">
    <citation type="journal article" date="2022" name="bioRxiv">
        <title>Population genetic analysis of Ophidiomyces ophidiicola, the causative agent of snake fungal disease, indicates recent introductions to the USA.</title>
        <authorList>
            <person name="Ladner J.T."/>
            <person name="Palmer J.M."/>
            <person name="Ettinger C.L."/>
            <person name="Stajich J.E."/>
            <person name="Farrell T.M."/>
            <person name="Glorioso B.M."/>
            <person name="Lawson B."/>
            <person name="Price S.J."/>
            <person name="Stengle A.G."/>
            <person name="Grear D.A."/>
            <person name="Lorch J.M."/>
        </authorList>
    </citation>
    <scope>NUCLEOTIDE SEQUENCE</scope>
    <source>
        <strain evidence="1">NWHC 24266-5</strain>
    </source>
</reference>
<sequence length="573" mass="62525">MAVQENPNLFALIDMGSNGIRFSISDLCPLTSRILPTVFQDRAAISLYDAQFFPGNTERQPISVSVQESVFRHLVRFKQTCKDFGVLENNIAFLATEATRTAINSAEFLSAIQDCTGWNVSLLSKEEEGELGAMGIASSLASVKGLVMDLGGGSTQITWMIASGGSVRTSTSGPISFPYGAAAVTKRLEEAEGDQKIPVIQKLQIEMIRNFERAFHELDIPDELWDHAKTHGGFDLFLSGGGFRGWGYLLLSQSKVNPYPVPIINGFRADCSDFSNTTNIASLAFLKGSTVFGISKRRASQVPAVACLVNSLVTAIPHIKSIHFCQGGVREGYLFRKLPAEVRAKDPLVVATTPYSTTSSGKLSLLLKNALPGGSLEVEGTCIPSSFTGYLLQAFTNFMFVHSSVSKESRAAVALHSTISGVLAATHGISHVDRTLLALLLYYRWQGDLCPPDESFLHRLQQIISAEEAWWCQYIGRVAAFVGEIYPSGIITEATPRVSFSTGWSPGKKGRPIVSLSIKIPDQQNPPCNDADWLTDEVSRITKVGKKKNWAIMERAGERWGLKVDILILQHGQ</sequence>
<proteinExistence type="predicted"/>
<gene>
    <name evidence="1" type="primary">RTG2</name>
    <name evidence="1" type="ORF">LOY88_004623</name>
</gene>